<comment type="caution">
    <text evidence="2">The sequence shown here is derived from an EMBL/GenBank/DDBJ whole genome shotgun (WGS) entry which is preliminary data.</text>
</comment>
<dbReference type="Proteomes" id="UP000663866">
    <property type="component" value="Unassembled WGS sequence"/>
</dbReference>
<dbReference type="EMBL" id="CAJOBG010104365">
    <property type="protein sequence ID" value="CAF4715840.1"/>
    <property type="molecule type" value="Genomic_DNA"/>
</dbReference>
<dbReference type="AlphaFoldDB" id="A0A821JEJ0"/>
<reference evidence="2" key="1">
    <citation type="submission" date="2021-02" db="EMBL/GenBank/DDBJ databases">
        <authorList>
            <person name="Nowell W R."/>
        </authorList>
    </citation>
    <scope>NUCLEOTIDE SEQUENCE</scope>
</reference>
<name>A0A821JEJ0_9BILA</name>
<protein>
    <submittedName>
        <fullName evidence="2">Uncharacterized protein</fullName>
    </submittedName>
</protein>
<feature type="region of interest" description="Disordered" evidence="1">
    <location>
        <begin position="1"/>
        <end position="27"/>
    </location>
</feature>
<feature type="non-terminal residue" evidence="2">
    <location>
        <position position="1"/>
    </location>
</feature>
<evidence type="ECO:0000256" key="1">
    <source>
        <dbReference type="SAM" id="MobiDB-lite"/>
    </source>
</evidence>
<evidence type="ECO:0000313" key="3">
    <source>
        <dbReference type="Proteomes" id="UP000663866"/>
    </source>
</evidence>
<keyword evidence="3" id="KW-1185">Reference proteome</keyword>
<organism evidence="2 3">
    <name type="scientific">Rotaria magnacalcarata</name>
    <dbReference type="NCBI Taxonomy" id="392030"/>
    <lineage>
        <taxon>Eukaryota</taxon>
        <taxon>Metazoa</taxon>
        <taxon>Spiralia</taxon>
        <taxon>Gnathifera</taxon>
        <taxon>Rotifera</taxon>
        <taxon>Eurotatoria</taxon>
        <taxon>Bdelloidea</taxon>
        <taxon>Philodinida</taxon>
        <taxon>Philodinidae</taxon>
        <taxon>Rotaria</taxon>
    </lineage>
</organism>
<evidence type="ECO:0000313" key="2">
    <source>
        <dbReference type="EMBL" id="CAF4715840.1"/>
    </source>
</evidence>
<gene>
    <name evidence="2" type="ORF">OVN521_LOCUS48901</name>
</gene>
<feature type="compositionally biased region" description="Acidic residues" evidence="1">
    <location>
        <begin position="1"/>
        <end position="12"/>
    </location>
</feature>
<feature type="compositionally biased region" description="Polar residues" evidence="1">
    <location>
        <begin position="15"/>
        <end position="27"/>
    </location>
</feature>
<proteinExistence type="predicted"/>
<sequence length="55" mass="6214">EPSDHDADDDDHENNLQTSPSITRGSLNRLYTFSRTNDDTLIHSSKHSTNQVCIN</sequence>
<accession>A0A821JEJ0</accession>